<feature type="transmembrane region" description="Helical" evidence="6">
    <location>
        <begin position="58"/>
        <end position="75"/>
    </location>
</feature>
<dbReference type="NCBIfam" id="TIGR00374">
    <property type="entry name" value="flippase-like domain"/>
    <property type="match status" value="1"/>
</dbReference>
<evidence type="ECO:0000256" key="1">
    <source>
        <dbReference type="ARBA" id="ARBA00004651"/>
    </source>
</evidence>
<feature type="transmembrane region" description="Helical" evidence="6">
    <location>
        <begin position="130"/>
        <end position="156"/>
    </location>
</feature>
<sequence length="342" mass="36751">MKDGGVTVDPMSSTETGGNRLRFWLGVLVGTAFLVLLWTSVDMAAVGGLLARANCPPLLLALFAYGLDFLLRAWRFRMLLDPGGRRVALGPSVAPFVASFGISDILPFRLGDVFRVYWFHRRFSLPMGHVLGAMVVERVLDLVSILMVAGLALFLVDTALPDEIVTQFRLVLVVAVAASFLVLLSPAAIEAAAAWGEGSCGLPLAGRIAEAARSVAGAVRASGNPGRLFGMVLLSFALWLLESLVMLGAWLSLGGTLPDWLKPLTAFAFSTLGTLVPALPGHFGSYEFFGMLSYRAVEVPAEQATATILLAHLLLWLPTALFALVWLVSMRRQSPLMVLKAR</sequence>
<dbReference type="Pfam" id="PF03706">
    <property type="entry name" value="LPG_synthase_TM"/>
    <property type="match status" value="1"/>
</dbReference>
<dbReference type="EMBL" id="QFPX01000001">
    <property type="protein sequence ID" value="PZQ57592.1"/>
    <property type="molecule type" value="Genomic_DNA"/>
</dbReference>
<keyword evidence="2" id="KW-1003">Cell membrane</keyword>
<proteinExistence type="predicted"/>
<keyword evidence="4 6" id="KW-1133">Transmembrane helix</keyword>
<comment type="subcellular location">
    <subcellularLocation>
        <location evidence="1">Cell membrane</location>
        <topology evidence="1">Multi-pass membrane protein</topology>
    </subcellularLocation>
</comment>
<organism evidence="7 8">
    <name type="scientific">Novosphingobium pentaromativorans</name>
    <dbReference type="NCBI Taxonomy" id="205844"/>
    <lineage>
        <taxon>Bacteria</taxon>
        <taxon>Pseudomonadati</taxon>
        <taxon>Pseudomonadota</taxon>
        <taxon>Alphaproteobacteria</taxon>
        <taxon>Sphingomonadales</taxon>
        <taxon>Sphingomonadaceae</taxon>
        <taxon>Novosphingobium</taxon>
    </lineage>
</organism>
<dbReference type="PANTHER" id="PTHR39087:SF2">
    <property type="entry name" value="UPF0104 MEMBRANE PROTEIN MJ1595"/>
    <property type="match status" value="1"/>
</dbReference>
<comment type="caution">
    <text evidence="7">The sequence shown here is derived from an EMBL/GenBank/DDBJ whole genome shotgun (WGS) entry which is preliminary data.</text>
</comment>
<feature type="transmembrane region" description="Helical" evidence="6">
    <location>
        <begin position="228"/>
        <end position="252"/>
    </location>
</feature>
<evidence type="ECO:0000256" key="4">
    <source>
        <dbReference type="ARBA" id="ARBA00022989"/>
    </source>
</evidence>
<feature type="transmembrane region" description="Helical" evidence="6">
    <location>
        <begin position="87"/>
        <end position="110"/>
    </location>
</feature>
<keyword evidence="3 6" id="KW-0812">Transmembrane</keyword>
<evidence type="ECO:0000313" key="8">
    <source>
        <dbReference type="Proteomes" id="UP000249082"/>
    </source>
</evidence>
<keyword evidence="5 6" id="KW-0472">Membrane</keyword>
<dbReference type="AlphaFoldDB" id="A0A2W5NVG3"/>
<evidence type="ECO:0000256" key="2">
    <source>
        <dbReference type="ARBA" id="ARBA00022475"/>
    </source>
</evidence>
<dbReference type="GO" id="GO:0005886">
    <property type="term" value="C:plasma membrane"/>
    <property type="evidence" value="ECO:0007669"/>
    <property type="project" value="UniProtKB-SubCell"/>
</dbReference>
<feature type="transmembrane region" description="Helical" evidence="6">
    <location>
        <begin position="21"/>
        <end position="38"/>
    </location>
</feature>
<evidence type="ECO:0000256" key="5">
    <source>
        <dbReference type="ARBA" id="ARBA00023136"/>
    </source>
</evidence>
<gene>
    <name evidence="7" type="ORF">DI555_01310</name>
</gene>
<evidence type="ECO:0000256" key="3">
    <source>
        <dbReference type="ARBA" id="ARBA00022692"/>
    </source>
</evidence>
<feature type="transmembrane region" description="Helical" evidence="6">
    <location>
        <begin position="304"/>
        <end position="328"/>
    </location>
</feature>
<protein>
    <submittedName>
        <fullName evidence="7">Uncharacterized protein</fullName>
    </submittedName>
</protein>
<dbReference type="InterPro" id="IPR022791">
    <property type="entry name" value="L-PG_synthase/AglD"/>
</dbReference>
<dbReference type="Proteomes" id="UP000249082">
    <property type="component" value="Unassembled WGS sequence"/>
</dbReference>
<dbReference type="PANTHER" id="PTHR39087">
    <property type="entry name" value="UPF0104 MEMBRANE PROTEIN MJ1595"/>
    <property type="match status" value="1"/>
</dbReference>
<accession>A0A2W5NVG3</accession>
<evidence type="ECO:0000313" key="7">
    <source>
        <dbReference type="EMBL" id="PZQ57592.1"/>
    </source>
</evidence>
<feature type="transmembrane region" description="Helical" evidence="6">
    <location>
        <begin position="264"/>
        <end position="284"/>
    </location>
</feature>
<name>A0A2W5NVG3_9SPHN</name>
<reference evidence="7 8" key="1">
    <citation type="submission" date="2017-08" db="EMBL/GenBank/DDBJ databases">
        <title>Infants hospitalized years apart are colonized by the same room-sourced microbial strains.</title>
        <authorList>
            <person name="Brooks B."/>
            <person name="Olm M.R."/>
            <person name="Firek B.A."/>
            <person name="Baker R."/>
            <person name="Thomas B.C."/>
            <person name="Morowitz M.J."/>
            <person name="Banfield J.F."/>
        </authorList>
    </citation>
    <scope>NUCLEOTIDE SEQUENCE [LARGE SCALE GENOMIC DNA]</scope>
    <source>
        <strain evidence="7">S2_005_002_R2_33</strain>
    </source>
</reference>
<feature type="transmembrane region" description="Helical" evidence="6">
    <location>
        <begin position="168"/>
        <end position="189"/>
    </location>
</feature>
<evidence type="ECO:0000256" key="6">
    <source>
        <dbReference type="SAM" id="Phobius"/>
    </source>
</evidence>